<dbReference type="CDD" id="cd00086">
    <property type="entry name" value="homeodomain"/>
    <property type="match status" value="1"/>
</dbReference>
<evidence type="ECO:0000256" key="9">
    <source>
        <dbReference type="RuleBase" id="RU004442"/>
    </source>
</evidence>
<keyword evidence="6 7" id="KW-0539">Nucleus</keyword>
<dbReference type="InterPro" id="IPR001356">
    <property type="entry name" value="HD"/>
</dbReference>
<sequence>MSASTQYCDYWSGISSTTNDYSAYHKPSSDRYGPNPYFSGYNHQPGVCGDGTVNGQGLYPPYAPFQQTQNSPFPMPIKEEPTNRTYNTCRYQNQPYSNLESAADNSLSPPPSINHHLGPYEMGFDRMAHQRSELNEAVESSIKNLGCNSPVADNKKDSPALRALLNKPSHEKISYDYSTVRKPTKDASQSDEIAKSPSESTNYGFDSNVADNQKNIFPWMKSNSVECSGSGNKRTRQTYTRYQTLELEKEFHSNKYLNRRRRIEIAHSLCLTERQIKIWFQNRRMKAKKDSKFGLNYEFPVPGEDINMNQKASFPASQNFKDFYMDTPNPNEESYTVDHSSMIQQPPNPFETADLARPLTQIKNIPGPPVSP</sequence>
<evidence type="ECO:0000313" key="13">
    <source>
        <dbReference type="Proteomes" id="UP001152799"/>
    </source>
</evidence>
<evidence type="ECO:0000256" key="2">
    <source>
        <dbReference type="ARBA" id="ARBA00009107"/>
    </source>
</evidence>
<dbReference type="AlphaFoldDB" id="A0A9N9MNC4"/>
<dbReference type="SUPFAM" id="SSF46689">
    <property type="entry name" value="Homeodomain-like"/>
    <property type="match status" value="1"/>
</dbReference>
<dbReference type="InterPro" id="IPR001827">
    <property type="entry name" value="Homeobox_Antennapedia_CS"/>
</dbReference>
<reference evidence="12" key="1">
    <citation type="submission" date="2022-01" db="EMBL/GenBank/DDBJ databases">
        <authorList>
            <person name="King R."/>
        </authorList>
    </citation>
    <scope>NUCLEOTIDE SEQUENCE</scope>
</reference>
<evidence type="ECO:0000259" key="11">
    <source>
        <dbReference type="PROSITE" id="PS50071"/>
    </source>
</evidence>
<dbReference type="PANTHER" id="PTHR45659">
    <property type="entry name" value="HOMEOBOX PROTEIN HOX"/>
    <property type="match status" value="1"/>
</dbReference>
<evidence type="ECO:0000256" key="1">
    <source>
        <dbReference type="ARBA" id="ARBA00004123"/>
    </source>
</evidence>
<dbReference type="InterPro" id="IPR020479">
    <property type="entry name" value="HD_metazoa"/>
</dbReference>
<dbReference type="EMBL" id="OU892278">
    <property type="protein sequence ID" value="CAG9765330.1"/>
    <property type="molecule type" value="Genomic_DNA"/>
</dbReference>
<gene>
    <name evidence="12" type="ORF">CEUTPL_LOCUS5939</name>
</gene>
<feature type="region of interest" description="Disordered" evidence="10">
    <location>
        <begin position="328"/>
        <end position="352"/>
    </location>
</feature>
<dbReference type="PANTHER" id="PTHR45659:SF4">
    <property type="entry name" value="HOMEOBOX PROTEIN ABDOMINAL-A"/>
    <property type="match status" value="1"/>
</dbReference>
<evidence type="ECO:0000313" key="12">
    <source>
        <dbReference type="EMBL" id="CAG9765330.1"/>
    </source>
</evidence>
<dbReference type="GO" id="GO:0000122">
    <property type="term" value="P:negative regulation of transcription by RNA polymerase II"/>
    <property type="evidence" value="ECO:0007669"/>
    <property type="project" value="TreeGrafter"/>
</dbReference>
<evidence type="ECO:0000256" key="4">
    <source>
        <dbReference type="ARBA" id="ARBA00023125"/>
    </source>
</evidence>
<dbReference type="PROSITE" id="PS00032">
    <property type="entry name" value="ANTENNAPEDIA"/>
    <property type="match status" value="1"/>
</dbReference>
<feature type="compositionally biased region" description="Polar residues" evidence="10">
    <location>
        <begin position="328"/>
        <end position="345"/>
    </location>
</feature>
<accession>A0A9N9MNC4</accession>
<evidence type="ECO:0000256" key="5">
    <source>
        <dbReference type="ARBA" id="ARBA00023155"/>
    </source>
</evidence>
<keyword evidence="5 7" id="KW-0371">Homeobox</keyword>
<dbReference type="GO" id="GO:0009952">
    <property type="term" value="P:anterior/posterior pattern specification"/>
    <property type="evidence" value="ECO:0007669"/>
    <property type="project" value="TreeGrafter"/>
</dbReference>
<dbReference type="SMART" id="SM00389">
    <property type="entry name" value="HOX"/>
    <property type="match status" value="1"/>
</dbReference>
<dbReference type="InterPro" id="IPR050296">
    <property type="entry name" value="Antp_homeobox"/>
</dbReference>
<comment type="subcellular location">
    <subcellularLocation>
        <location evidence="1 7 8">Nucleus</location>
    </subcellularLocation>
</comment>
<dbReference type="GO" id="GO:0000981">
    <property type="term" value="F:DNA-binding transcription factor activity, RNA polymerase II-specific"/>
    <property type="evidence" value="ECO:0007669"/>
    <property type="project" value="InterPro"/>
</dbReference>
<evidence type="ECO:0000256" key="3">
    <source>
        <dbReference type="ARBA" id="ARBA00022473"/>
    </source>
</evidence>
<dbReference type="Pfam" id="PF00046">
    <property type="entry name" value="Homeodomain"/>
    <property type="match status" value="1"/>
</dbReference>
<dbReference type="FunFam" id="1.10.10.60:FF:000193">
    <property type="entry name" value="Ultrabithorax, isoform C"/>
    <property type="match status" value="1"/>
</dbReference>
<feature type="domain" description="Homeobox" evidence="11">
    <location>
        <begin position="230"/>
        <end position="290"/>
    </location>
</feature>
<comment type="similarity">
    <text evidence="2 9">Belongs to the Antp homeobox family.</text>
</comment>
<keyword evidence="3" id="KW-0217">Developmental protein</keyword>
<name>A0A9N9MNC4_9CUCU</name>
<feature type="compositionally biased region" description="Polar residues" evidence="10">
    <location>
        <begin position="186"/>
        <end position="206"/>
    </location>
</feature>
<dbReference type="InterPro" id="IPR017970">
    <property type="entry name" value="Homeobox_CS"/>
</dbReference>
<evidence type="ECO:0000256" key="8">
    <source>
        <dbReference type="RuleBase" id="RU000682"/>
    </source>
</evidence>
<dbReference type="PRINTS" id="PR00024">
    <property type="entry name" value="HOMEOBOX"/>
</dbReference>
<protein>
    <recommendedName>
        <fullName evidence="11">Homeobox domain-containing protein</fullName>
    </recommendedName>
</protein>
<keyword evidence="4 7" id="KW-0238">DNA-binding</keyword>
<dbReference type="GO" id="GO:0000978">
    <property type="term" value="F:RNA polymerase II cis-regulatory region sequence-specific DNA binding"/>
    <property type="evidence" value="ECO:0007669"/>
    <property type="project" value="TreeGrafter"/>
</dbReference>
<dbReference type="OrthoDB" id="6159439at2759"/>
<dbReference type="PROSITE" id="PS00027">
    <property type="entry name" value="HOMEOBOX_1"/>
    <property type="match status" value="1"/>
</dbReference>
<feature type="region of interest" description="Disordered" evidence="10">
    <location>
        <begin position="175"/>
        <end position="206"/>
    </location>
</feature>
<proteinExistence type="inferred from homology"/>
<dbReference type="InterPro" id="IPR009057">
    <property type="entry name" value="Homeodomain-like_sf"/>
</dbReference>
<evidence type="ECO:0000256" key="6">
    <source>
        <dbReference type="ARBA" id="ARBA00023242"/>
    </source>
</evidence>
<dbReference type="GO" id="GO:0005634">
    <property type="term" value="C:nucleus"/>
    <property type="evidence" value="ECO:0007669"/>
    <property type="project" value="UniProtKB-SubCell"/>
</dbReference>
<evidence type="ECO:0000256" key="7">
    <source>
        <dbReference type="PROSITE-ProRule" id="PRU00108"/>
    </source>
</evidence>
<dbReference type="InterPro" id="IPR017995">
    <property type="entry name" value="Homeobox_antennapedia"/>
</dbReference>
<dbReference type="PROSITE" id="PS50071">
    <property type="entry name" value="HOMEOBOX_2"/>
    <property type="match status" value="1"/>
</dbReference>
<dbReference type="Proteomes" id="UP001152799">
    <property type="component" value="Chromosome 2"/>
</dbReference>
<feature type="DNA-binding region" description="Homeobox" evidence="7">
    <location>
        <begin position="232"/>
        <end position="291"/>
    </location>
</feature>
<dbReference type="PRINTS" id="PR00025">
    <property type="entry name" value="ANTENNAPEDIA"/>
</dbReference>
<dbReference type="Gene3D" id="1.10.10.60">
    <property type="entry name" value="Homeodomain-like"/>
    <property type="match status" value="1"/>
</dbReference>
<organism evidence="12 13">
    <name type="scientific">Ceutorhynchus assimilis</name>
    <name type="common">cabbage seed weevil</name>
    <dbReference type="NCBI Taxonomy" id="467358"/>
    <lineage>
        <taxon>Eukaryota</taxon>
        <taxon>Metazoa</taxon>
        <taxon>Ecdysozoa</taxon>
        <taxon>Arthropoda</taxon>
        <taxon>Hexapoda</taxon>
        <taxon>Insecta</taxon>
        <taxon>Pterygota</taxon>
        <taxon>Neoptera</taxon>
        <taxon>Endopterygota</taxon>
        <taxon>Coleoptera</taxon>
        <taxon>Polyphaga</taxon>
        <taxon>Cucujiformia</taxon>
        <taxon>Curculionidae</taxon>
        <taxon>Ceutorhynchinae</taxon>
        <taxon>Ceutorhynchus</taxon>
    </lineage>
</organism>
<keyword evidence="13" id="KW-1185">Reference proteome</keyword>
<evidence type="ECO:0000256" key="10">
    <source>
        <dbReference type="SAM" id="MobiDB-lite"/>
    </source>
</evidence>